<organism evidence="25 26">
    <name type="scientific">Sus scrofa</name>
    <name type="common">Pig</name>
    <dbReference type="NCBI Taxonomy" id="9823"/>
    <lineage>
        <taxon>Eukaryota</taxon>
        <taxon>Metazoa</taxon>
        <taxon>Chordata</taxon>
        <taxon>Craniata</taxon>
        <taxon>Vertebrata</taxon>
        <taxon>Euteleostomi</taxon>
        <taxon>Mammalia</taxon>
        <taxon>Eutheria</taxon>
        <taxon>Laurasiatheria</taxon>
        <taxon>Artiodactyla</taxon>
        <taxon>Suina</taxon>
        <taxon>Suidae</taxon>
        <taxon>Sus</taxon>
    </lineage>
</organism>
<evidence type="ECO:0000256" key="11">
    <source>
        <dbReference type="ARBA" id="ARBA00022771"/>
    </source>
</evidence>
<dbReference type="InterPro" id="IPR013083">
    <property type="entry name" value="Znf_RING/FYVE/PHD"/>
</dbReference>
<dbReference type="PRINTS" id="PR01407">
    <property type="entry name" value="BUTYPHLNCDUF"/>
</dbReference>
<name>A0A8D1I3S4_PIG</name>
<evidence type="ECO:0000256" key="6">
    <source>
        <dbReference type="ARBA" id="ARBA00022490"/>
    </source>
</evidence>
<dbReference type="AlphaFoldDB" id="A0A8D1I3S4"/>
<evidence type="ECO:0000256" key="4">
    <source>
        <dbReference type="ARBA" id="ARBA00004906"/>
    </source>
</evidence>
<evidence type="ECO:0000256" key="14">
    <source>
        <dbReference type="ARBA" id="ARBA00022990"/>
    </source>
</evidence>
<evidence type="ECO:0000256" key="7">
    <source>
        <dbReference type="ARBA" id="ARBA00022553"/>
    </source>
</evidence>
<keyword evidence="14" id="KW-0007">Acetylation</keyword>
<evidence type="ECO:0000256" key="12">
    <source>
        <dbReference type="ARBA" id="ARBA00022786"/>
    </source>
</evidence>
<evidence type="ECO:0000313" key="25">
    <source>
        <dbReference type="Ensembl" id="ENSSSCP00045025690.1"/>
    </source>
</evidence>
<feature type="domain" description="RING-type" evidence="22">
    <location>
        <begin position="21"/>
        <end position="61"/>
    </location>
</feature>
<evidence type="ECO:0000256" key="21">
    <source>
        <dbReference type="SAM" id="Coils"/>
    </source>
</evidence>
<reference evidence="25" key="1">
    <citation type="submission" date="2025-08" db="UniProtKB">
        <authorList>
            <consortium name="Ensembl"/>
        </authorList>
    </citation>
    <scope>IDENTIFICATION</scope>
</reference>
<dbReference type="SUPFAM" id="SSF57845">
    <property type="entry name" value="B-box zinc-binding domain"/>
    <property type="match status" value="1"/>
</dbReference>
<keyword evidence="12" id="KW-0833">Ubl conjugation pathway</keyword>
<protein>
    <recommendedName>
        <fullName evidence="19">E3 ubiquitin-protein ligase TRIM35</fullName>
        <ecNumber evidence="5">2.3.2.27</ecNumber>
    </recommendedName>
</protein>
<dbReference type="Gene3D" id="3.30.160.60">
    <property type="entry name" value="Classic Zinc Finger"/>
    <property type="match status" value="1"/>
</dbReference>
<evidence type="ECO:0000256" key="10">
    <source>
        <dbReference type="ARBA" id="ARBA00022723"/>
    </source>
</evidence>
<dbReference type="Gene3D" id="2.60.120.920">
    <property type="match status" value="1"/>
</dbReference>
<keyword evidence="9" id="KW-0053">Apoptosis</keyword>
<evidence type="ECO:0000256" key="2">
    <source>
        <dbReference type="ARBA" id="ARBA00004123"/>
    </source>
</evidence>
<dbReference type="EC" id="2.3.2.27" evidence="5"/>
<evidence type="ECO:0000256" key="20">
    <source>
        <dbReference type="PROSITE-ProRule" id="PRU00024"/>
    </source>
</evidence>
<dbReference type="Ensembl" id="ENSSSCT00045036934.1">
    <property type="protein sequence ID" value="ENSSSCP00045025690.1"/>
    <property type="gene ID" value="ENSSSCG00045021592.1"/>
</dbReference>
<accession>A0A8D1I3S4</accession>
<proteinExistence type="predicted"/>
<dbReference type="PROSITE" id="PS50188">
    <property type="entry name" value="B302_SPRY"/>
    <property type="match status" value="1"/>
</dbReference>
<dbReference type="InterPro" id="IPR000315">
    <property type="entry name" value="Znf_B-box"/>
</dbReference>
<dbReference type="InterPro" id="IPR003879">
    <property type="entry name" value="Butyrophylin_SPRY"/>
</dbReference>
<dbReference type="SMART" id="SM00449">
    <property type="entry name" value="SPRY"/>
    <property type="match status" value="1"/>
</dbReference>
<evidence type="ECO:0000256" key="17">
    <source>
        <dbReference type="ARBA" id="ARBA00059140"/>
    </source>
</evidence>
<evidence type="ECO:0000256" key="1">
    <source>
        <dbReference type="ARBA" id="ARBA00000900"/>
    </source>
</evidence>
<evidence type="ECO:0000256" key="3">
    <source>
        <dbReference type="ARBA" id="ARBA00004496"/>
    </source>
</evidence>
<comment type="subcellular location">
    <subcellularLocation>
        <location evidence="3">Cytoplasm</location>
    </subcellularLocation>
    <subcellularLocation>
        <location evidence="2">Nucleus</location>
    </subcellularLocation>
</comment>
<evidence type="ECO:0000256" key="15">
    <source>
        <dbReference type="ARBA" id="ARBA00023054"/>
    </source>
</evidence>
<dbReference type="InterPro" id="IPR013320">
    <property type="entry name" value="ConA-like_dom_sf"/>
</dbReference>
<dbReference type="SMART" id="SM00336">
    <property type="entry name" value="BBOX"/>
    <property type="match status" value="1"/>
</dbReference>
<dbReference type="CDD" id="cd16599">
    <property type="entry name" value="RING-HC_TRIM35_C-IV"/>
    <property type="match status" value="1"/>
</dbReference>
<keyword evidence="7" id="KW-0597">Phosphoprotein</keyword>
<dbReference type="InterPro" id="IPR027370">
    <property type="entry name" value="Znf-RING_euk"/>
</dbReference>
<dbReference type="PROSITE" id="PS50089">
    <property type="entry name" value="ZF_RING_2"/>
    <property type="match status" value="1"/>
</dbReference>
<dbReference type="InterPro" id="IPR050143">
    <property type="entry name" value="TRIM/RBCC"/>
</dbReference>
<dbReference type="PROSITE" id="PS00518">
    <property type="entry name" value="ZF_RING_1"/>
    <property type="match status" value="1"/>
</dbReference>
<dbReference type="GO" id="GO:0008270">
    <property type="term" value="F:zinc ion binding"/>
    <property type="evidence" value="ECO:0007669"/>
    <property type="project" value="UniProtKB-KW"/>
</dbReference>
<dbReference type="PANTHER" id="PTHR24103">
    <property type="entry name" value="E3 UBIQUITIN-PROTEIN LIGASE TRIM"/>
    <property type="match status" value="1"/>
</dbReference>
<evidence type="ECO:0000256" key="19">
    <source>
        <dbReference type="ARBA" id="ARBA00073063"/>
    </source>
</evidence>
<feature type="coiled-coil region" evidence="21">
    <location>
        <begin position="190"/>
        <end position="224"/>
    </location>
</feature>
<keyword evidence="11 20" id="KW-0863">Zinc-finger</keyword>
<keyword evidence="16" id="KW-0539">Nucleus</keyword>
<dbReference type="GO" id="GO:0061630">
    <property type="term" value="F:ubiquitin protein ligase activity"/>
    <property type="evidence" value="ECO:0007669"/>
    <property type="project" value="UniProtKB-EC"/>
</dbReference>
<dbReference type="Pfam" id="PF13445">
    <property type="entry name" value="zf-RING_UBOX"/>
    <property type="match status" value="1"/>
</dbReference>
<dbReference type="Pfam" id="PF13765">
    <property type="entry name" value="PRY"/>
    <property type="match status" value="1"/>
</dbReference>
<dbReference type="InterPro" id="IPR006574">
    <property type="entry name" value="PRY"/>
</dbReference>
<dbReference type="FunFam" id="3.30.40.10:FF:000373">
    <property type="entry name" value="Tripartite motif-containing protein 35"/>
    <property type="match status" value="1"/>
</dbReference>
<comment type="function">
    <text evidence="17">E3 ubiquitin-protein ligase that participates in multiple biological processes including cell death, glucose metabolism, and in particular, the innate immune response. Mediates 'Lys-63'-linked polyubiquitination of TRAF3 thereby promoting type I interferon production via RIG-I signaling pathway. Can also catalyze 'Lys-48'-linked polyubiquitination and proteasomal degradation of viral proteins such as influenza virus PB2. Acts as a negative feedback regulator of TLR7- and TLR9-triggered signaling. Mechanistically, promotes the 'Lys-48'-linked ubiquitination of IRF7 and induces its degradation via a proteasome-dependent pathway. Reduces FGFR1-dependent tyrosine phosphorylation of PKM, inhibiting PKM-dependent lactate production, glucose metabolism, and cell growth.</text>
</comment>
<dbReference type="GO" id="GO:0005737">
    <property type="term" value="C:cytoplasm"/>
    <property type="evidence" value="ECO:0007669"/>
    <property type="project" value="UniProtKB-SubCell"/>
</dbReference>
<dbReference type="SMART" id="SM00184">
    <property type="entry name" value="RING"/>
    <property type="match status" value="1"/>
</dbReference>
<dbReference type="Pfam" id="PF00622">
    <property type="entry name" value="SPRY"/>
    <property type="match status" value="1"/>
</dbReference>
<evidence type="ECO:0000259" key="24">
    <source>
        <dbReference type="PROSITE" id="PS50188"/>
    </source>
</evidence>
<evidence type="ECO:0000256" key="18">
    <source>
        <dbReference type="ARBA" id="ARBA00065817"/>
    </source>
</evidence>
<dbReference type="InterPro" id="IPR043136">
    <property type="entry name" value="B30.2/SPRY_sf"/>
</dbReference>
<dbReference type="SMART" id="SM00589">
    <property type="entry name" value="PRY"/>
    <property type="match status" value="1"/>
</dbReference>
<dbReference type="SUPFAM" id="SSF49899">
    <property type="entry name" value="Concanavalin A-like lectins/glucanases"/>
    <property type="match status" value="1"/>
</dbReference>
<evidence type="ECO:0000313" key="26">
    <source>
        <dbReference type="Proteomes" id="UP000694728"/>
    </source>
</evidence>
<evidence type="ECO:0000256" key="5">
    <source>
        <dbReference type="ARBA" id="ARBA00012483"/>
    </source>
</evidence>
<dbReference type="PROSITE" id="PS50119">
    <property type="entry name" value="ZF_BBOX"/>
    <property type="match status" value="1"/>
</dbReference>
<evidence type="ECO:0000256" key="9">
    <source>
        <dbReference type="ARBA" id="ARBA00022703"/>
    </source>
</evidence>
<keyword evidence="6" id="KW-0963">Cytoplasm</keyword>
<keyword evidence="13" id="KW-0862">Zinc</keyword>
<dbReference type="InterPro" id="IPR001870">
    <property type="entry name" value="B30.2/SPRY"/>
</dbReference>
<comment type="subunit">
    <text evidence="18">Interacts with PKM isoform M2, but not isoform M1; this interaction may compete with that between PKM and FGFR1, and hence reduces FGFR1-dependent tyrosine phosphorylation of PKM. Interacts with IRF7; this interaction promotes IRF7 proteasomal degradation. Interacts with TRAF3; this interaction promotes TRAF3 activation.</text>
</comment>
<evidence type="ECO:0000256" key="13">
    <source>
        <dbReference type="ARBA" id="ARBA00022833"/>
    </source>
</evidence>
<dbReference type="InterPro" id="IPR017907">
    <property type="entry name" value="Znf_RING_CS"/>
</dbReference>
<evidence type="ECO:0000256" key="8">
    <source>
        <dbReference type="ARBA" id="ARBA00022679"/>
    </source>
</evidence>
<dbReference type="InterPro" id="IPR001841">
    <property type="entry name" value="Znf_RING"/>
</dbReference>
<keyword evidence="10" id="KW-0479">Metal-binding</keyword>
<evidence type="ECO:0000259" key="23">
    <source>
        <dbReference type="PROSITE" id="PS50119"/>
    </source>
</evidence>
<feature type="domain" description="B box-type" evidence="23">
    <location>
        <begin position="96"/>
        <end position="137"/>
    </location>
</feature>
<dbReference type="FunFam" id="2.60.120.920:FF:000036">
    <property type="entry name" value="Tripartite motif-containing protein 35"/>
    <property type="match status" value="1"/>
</dbReference>
<dbReference type="Pfam" id="PF00643">
    <property type="entry name" value="zf-B_box"/>
    <property type="match status" value="1"/>
</dbReference>
<evidence type="ECO:0000256" key="16">
    <source>
        <dbReference type="ARBA" id="ARBA00023242"/>
    </source>
</evidence>
<dbReference type="GO" id="GO:0005634">
    <property type="term" value="C:nucleus"/>
    <property type="evidence" value="ECO:0007669"/>
    <property type="project" value="UniProtKB-SubCell"/>
</dbReference>
<keyword evidence="8" id="KW-0808">Transferase</keyword>
<dbReference type="Proteomes" id="UP000694728">
    <property type="component" value="Unplaced"/>
</dbReference>
<evidence type="ECO:0000259" key="22">
    <source>
        <dbReference type="PROSITE" id="PS50089"/>
    </source>
</evidence>
<dbReference type="InterPro" id="IPR003877">
    <property type="entry name" value="SPRY_dom"/>
</dbReference>
<comment type="pathway">
    <text evidence="4">Protein modification; protein ubiquitination.</text>
</comment>
<feature type="domain" description="B30.2/SPRY" evidence="24">
    <location>
        <begin position="264"/>
        <end position="467"/>
    </location>
</feature>
<sequence length="473" mass="54127">MEPGPAASPGPSRSFKEELLCAVCYDPFRDAVTLRCGHNFCRGCVTRCWEVQVAPTCPVCKDRAAPSDLRPNHTLNNLVEKLLREEAEGARWTGHRSPRLCRLHRGQFSLFCLDDKELLCCSCQADPRHQGHRVQPVKDTAHDFRVSELGSFRSWLQVEAARLEGRIRQEFDKLREFLRVEEQAILDAMAEEARQKQLLAEEKMKQLAEDMEALAHEVERLQVEMKEDDISFLMKHKSRKRRLFCTMEPEPVQPGMLIDICKYLDSLQYRVWRKMVMCVESVPFSFDPNTAAGWLSVSDDLTSVTNHDYRVQVENPERFPSAPCLLGSCVLSQGSHAWEVDLGTLPSWRVGVVRWRQDAGSEGRSHSCYHDTRSGFWYVCRTRGVDGDHCVTSDPATSPLVPAIPRRLRVELECEEGELSFYDAERHCHLYTFHARFGEVRPYFYVGGSRGDGPPEPLRICPLRITVKEELDG</sequence>
<dbReference type="GO" id="GO:0006915">
    <property type="term" value="P:apoptotic process"/>
    <property type="evidence" value="ECO:0007669"/>
    <property type="project" value="UniProtKB-KW"/>
</dbReference>
<comment type="catalytic activity">
    <reaction evidence="1">
        <text>S-ubiquitinyl-[E2 ubiquitin-conjugating enzyme]-L-cysteine + [acceptor protein]-L-lysine = [E2 ubiquitin-conjugating enzyme]-L-cysteine + N(6)-ubiquitinyl-[acceptor protein]-L-lysine.</text>
        <dbReference type="EC" id="2.3.2.27"/>
    </reaction>
</comment>
<dbReference type="SUPFAM" id="SSF57850">
    <property type="entry name" value="RING/U-box"/>
    <property type="match status" value="1"/>
</dbReference>
<keyword evidence="15 21" id="KW-0175">Coiled coil</keyword>
<dbReference type="Gene3D" id="3.30.40.10">
    <property type="entry name" value="Zinc/RING finger domain, C3HC4 (zinc finger)"/>
    <property type="match status" value="1"/>
</dbReference>